<dbReference type="Gene3D" id="1.10.150.240">
    <property type="entry name" value="Putative phosphatase, domain 2"/>
    <property type="match status" value="1"/>
</dbReference>
<dbReference type="EMBL" id="VULU01000021">
    <property type="protein sequence ID" value="MSS49010.1"/>
    <property type="molecule type" value="Genomic_DNA"/>
</dbReference>
<organism evidence="1 2">
    <name type="scientific">Phocaeicola vulgatus</name>
    <name type="common">Bacteroides vulgatus</name>
    <dbReference type="NCBI Taxonomy" id="821"/>
    <lineage>
        <taxon>Bacteria</taxon>
        <taxon>Pseudomonadati</taxon>
        <taxon>Bacteroidota</taxon>
        <taxon>Bacteroidia</taxon>
        <taxon>Bacteroidales</taxon>
        <taxon>Bacteroidaceae</taxon>
        <taxon>Phocaeicola</taxon>
    </lineage>
</organism>
<dbReference type="InterPro" id="IPR023198">
    <property type="entry name" value="PGP-like_dom2"/>
</dbReference>
<dbReference type="NCBIfam" id="TIGR01509">
    <property type="entry name" value="HAD-SF-IA-v3"/>
    <property type="match status" value="1"/>
</dbReference>
<dbReference type="PANTHER" id="PTHR43611:SF3">
    <property type="entry name" value="FLAVIN MONONUCLEOTIDE HYDROLASE 1, CHLOROPLATIC"/>
    <property type="match status" value="1"/>
</dbReference>
<dbReference type="InterPro" id="IPR006439">
    <property type="entry name" value="HAD-SF_hydro_IA"/>
</dbReference>
<dbReference type="Proteomes" id="UP000460950">
    <property type="component" value="Unassembled WGS sequence"/>
</dbReference>
<dbReference type="InterPro" id="IPR023214">
    <property type="entry name" value="HAD_sf"/>
</dbReference>
<dbReference type="PANTHER" id="PTHR43611">
    <property type="entry name" value="ALPHA-D-GLUCOSE 1-PHOSPHATE PHOSPHATASE"/>
    <property type="match status" value="1"/>
</dbReference>
<dbReference type="SUPFAM" id="SSF56784">
    <property type="entry name" value="HAD-like"/>
    <property type="match status" value="1"/>
</dbReference>
<evidence type="ECO:0000313" key="1">
    <source>
        <dbReference type="EMBL" id="MSS49010.1"/>
    </source>
</evidence>
<protein>
    <submittedName>
        <fullName evidence="1">HAD family phosphatase</fullName>
    </submittedName>
</protein>
<gene>
    <name evidence="1" type="ORF">FYJ30_12070</name>
</gene>
<dbReference type="InterPro" id="IPR036412">
    <property type="entry name" value="HAD-like_sf"/>
</dbReference>
<dbReference type="SFLD" id="SFLDG01129">
    <property type="entry name" value="C1.5:_HAD__Beta-PGM__Phosphata"/>
    <property type="match status" value="1"/>
</dbReference>
<dbReference type="Gene3D" id="3.40.50.1000">
    <property type="entry name" value="HAD superfamily/HAD-like"/>
    <property type="match status" value="1"/>
</dbReference>
<evidence type="ECO:0000313" key="2">
    <source>
        <dbReference type="Proteomes" id="UP000460950"/>
    </source>
</evidence>
<proteinExistence type="predicted"/>
<accession>A0A7K0JGJ9</accession>
<sequence length="204" mass="23923">MNSRIENIVFDFGGVLIDLDFNRLLKAFKRIGFNDIESQLQTYERDGIFQKYELGEMTADEFRMAIREKSNVTLTDSDIDDLWNLMLVKIPSEKLDFILGLRNNYNVYLLSNTNSIHWNYACKNAFNYKGFGIKDFFIKTFLSYEMHLAKPDKAIYERMLYEAKLIPEKTLFIDDSETNCNMARQLGILAHHYHIGDKLETVLT</sequence>
<reference evidence="1 2" key="1">
    <citation type="submission" date="2019-09" db="EMBL/GenBank/DDBJ databases">
        <title>In-depth cultivation of the pig gut microbiome towards novel bacterial diversity and tailored functional studies.</title>
        <authorList>
            <person name="Wylensek D."/>
            <person name="Hitch T.C.A."/>
            <person name="Clavel T."/>
        </authorList>
    </citation>
    <scope>NUCLEOTIDE SEQUENCE [LARGE SCALE GENOMIC DNA]</scope>
    <source>
        <strain evidence="1 2">WCA-389-WT-3C</strain>
    </source>
</reference>
<dbReference type="RefSeq" id="WP_175324454.1">
    <property type="nucleotide sequence ID" value="NZ_DAWEEQ010000071.1"/>
</dbReference>
<name>A0A7K0JGJ9_PHOVU</name>
<dbReference type="Pfam" id="PF00702">
    <property type="entry name" value="Hydrolase"/>
    <property type="match status" value="1"/>
</dbReference>
<comment type="caution">
    <text evidence="1">The sequence shown here is derived from an EMBL/GenBank/DDBJ whole genome shotgun (WGS) entry which is preliminary data.</text>
</comment>
<dbReference type="CDD" id="cd02603">
    <property type="entry name" value="HAD_sEH-N_like"/>
    <property type="match status" value="1"/>
</dbReference>
<dbReference type="SFLD" id="SFLDS00003">
    <property type="entry name" value="Haloacid_Dehalogenase"/>
    <property type="match status" value="1"/>
</dbReference>
<dbReference type="AlphaFoldDB" id="A0A7K0JGJ9"/>